<keyword evidence="4" id="KW-0460">Magnesium</keyword>
<dbReference type="SMART" id="SM00493">
    <property type="entry name" value="TOPRIM"/>
    <property type="match status" value="1"/>
</dbReference>
<accession>A0ABQ2DBZ9</accession>
<dbReference type="SUPFAM" id="SSF56712">
    <property type="entry name" value="Prokaryotic type I DNA topoisomerase"/>
    <property type="match status" value="1"/>
</dbReference>
<evidence type="ECO:0000259" key="10">
    <source>
        <dbReference type="PROSITE" id="PS52039"/>
    </source>
</evidence>
<dbReference type="PROSITE" id="PS00396">
    <property type="entry name" value="TOPO_IA_1"/>
    <property type="match status" value="1"/>
</dbReference>
<comment type="similarity">
    <text evidence="2 8">Belongs to the type IA topoisomerase family.</text>
</comment>
<dbReference type="SMART" id="SM00436">
    <property type="entry name" value="TOP1Bc"/>
    <property type="match status" value="1"/>
</dbReference>
<evidence type="ECO:0000259" key="9">
    <source>
        <dbReference type="PROSITE" id="PS50880"/>
    </source>
</evidence>
<keyword evidence="7 8" id="KW-0413">Isomerase</keyword>
<evidence type="ECO:0000256" key="7">
    <source>
        <dbReference type="ARBA" id="ARBA00023235"/>
    </source>
</evidence>
<dbReference type="InterPro" id="IPR013825">
    <property type="entry name" value="Topo_IA_cen_sub2"/>
</dbReference>
<dbReference type="InterPro" id="IPR003601">
    <property type="entry name" value="Topo_IA_2"/>
</dbReference>
<dbReference type="PANTHER" id="PTHR42785:SF1">
    <property type="entry name" value="DNA TOPOISOMERASE"/>
    <property type="match status" value="1"/>
</dbReference>
<gene>
    <name evidence="8 11" type="primary">topA</name>
    <name evidence="11" type="ORF">GCM10008938_42900</name>
</gene>
<feature type="site" description="Interaction with DNA" evidence="8">
    <location>
        <position position="505"/>
    </location>
</feature>
<evidence type="ECO:0000256" key="5">
    <source>
        <dbReference type="ARBA" id="ARBA00023029"/>
    </source>
</evidence>
<dbReference type="InterPro" id="IPR025589">
    <property type="entry name" value="Toprim_C_rpt"/>
</dbReference>
<feature type="site" description="Interaction with DNA" evidence="8">
    <location>
        <position position="151"/>
    </location>
</feature>
<dbReference type="PROSITE" id="PS52039">
    <property type="entry name" value="TOPO_IA_2"/>
    <property type="match status" value="1"/>
</dbReference>
<feature type="domain" description="Topo IA-type catalytic" evidence="10">
    <location>
        <begin position="140"/>
        <end position="573"/>
    </location>
</feature>
<keyword evidence="3" id="KW-0479">Metal-binding</keyword>
<feature type="site" description="Interaction with DNA" evidence="8">
    <location>
        <position position="31"/>
    </location>
</feature>
<comment type="caution">
    <text evidence="11">The sequence shown here is derived from an EMBL/GenBank/DDBJ whole genome shotgun (WGS) entry which is preliminary data.</text>
</comment>
<dbReference type="Gene3D" id="1.10.290.10">
    <property type="entry name" value="Topoisomerase I, domain 4"/>
    <property type="match status" value="1"/>
</dbReference>
<feature type="domain" description="Toprim" evidence="9">
    <location>
        <begin position="1"/>
        <end position="125"/>
    </location>
</feature>
<evidence type="ECO:0000313" key="12">
    <source>
        <dbReference type="Proteomes" id="UP000632222"/>
    </source>
</evidence>
<dbReference type="InterPro" id="IPR000380">
    <property type="entry name" value="Topo_IA"/>
</dbReference>
<dbReference type="Pfam" id="PF01751">
    <property type="entry name" value="Toprim"/>
    <property type="match status" value="1"/>
</dbReference>
<dbReference type="Gene3D" id="3.40.50.140">
    <property type="match status" value="1"/>
</dbReference>
<dbReference type="SMART" id="SM00437">
    <property type="entry name" value="TOP1Ac"/>
    <property type="match status" value="1"/>
</dbReference>
<feature type="site" description="Interaction with DNA" evidence="8">
    <location>
        <position position="154"/>
    </location>
</feature>
<feature type="region of interest" description="Interaction with DNA" evidence="8">
    <location>
        <begin position="173"/>
        <end position="178"/>
    </location>
</feature>
<dbReference type="InterPro" id="IPR013824">
    <property type="entry name" value="Topo_IA_cen_sub1"/>
</dbReference>
<dbReference type="Gene3D" id="2.70.20.10">
    <property type="entry name" value="Topoisomerase I, domain 3"/>
    <property type="match status" value="1"/>
</dbReference>
<dbReference type="Pfam" id="PF01131">
    <property type="entry name" value="Topoisom_bac"/>
    <property type="match status" value="1"/>
</dbReference>
<evidence type="ECO:0000256" key="8">
    <source>
        <dbReference type="HAMAP-Rule" id="MF_00952"/>
    </source>
</evidence>
<feature type="site" description="Interaction with DNA" evidence="8">
    <location>
        <position position="159"/>
    </location>
</feature>
<dbReference type="NCBIfam" id="TIGR01051">
    <property type="entry name" value="topA_bact"/>
    <property type="match status" value="1"/>
</dbReference>
<dbReference type="PANTHER" id="PTHR42785">
    <property type="entry name" value="DNA TOPOISOMERASE, TYPE IA, CORE"/>
    <property type="match status" value="1"/>
</dbReference>
<dbReference type="InterPro" id="IPR034149">
    <property type="entry name" value="TOPRIM_TopoI"/>
</dbReference>
<dbReference type="InterPro" id="IPR023406">
    <property type="entry name" value="Topo_IA_AS"/>
</dbReference>
<dbReference type="InterPro" id="IPR003602">
    <property type="entry name" value="Topo_IA_DNA-bd_dom"/>
</dbReference>
<dbReference type="InterPro" id="IPR023405">
    <property type="entry name" value="Topo_IA_core_domain"/>
</dbReference>
<dbReference type="CDD" id="cd00186">
    <property type="entry name" value="TOP1Ac"/>
    <property type="match status" value="1"/>
</dbReference>
<evidence type="ECO:0000256" key="3">
    <source>
        <dbReference type="ARBA" id="ARBA00022723"/>
    </source>
</evidence>
<dbReference type="EC" id="5.6.2.1" evidence="8"/>
<evidence type="ECO:0000256" key="1">
    <source>
        <dbReference type="ARBA" id="ARBA00000213"/>
    </source>
</evidence>
<feature type="site" description="Interaction with DNA" evidence="8">
    <location>
        <position position="314"/>
    </location>
</feature>
<keyword evidence="12" id="KW-1185">Reference proteome</keyword>
<organism evidence="11 12">
    <name type="scientific">Deinococcus roseus</name>
    <dbReference type="NCBI Taxonomy" id="392414"/>
    <lineage>
        <taxon>Bacteria</taxon>
        <taxon>Thermotogati</taxon>
        <taxon>Deinococcota</taxon>
        <taxon>Deinococci</taxon>
        <taxon>Deinococcales</taxon>
        <taxon>Deinococcaceae</taxon>
        <taxon>Deinococcus</taxon>
    </lineage>
</organism>
<dbReference type="Gene3D" id="1.10.460.10">
    <property type="entry name" value="Topoisomerase I, domain 2"/>
    <property type="match status" value="1"/>
</dbReference>
<evidence type="ECO:0000256" key="6">
    <source>
        <dbReference type="ARBA" id="ARBA00023125"/>
    </source>
</evidence>
<dbReference type="RefSeq" id="WP_189006723.1">
    <property type="nucleotide sequence ID" value="NZ_BMOD01000024.1"/>
</dbReference>
<dbReference type="PRINTS" id="PR00417">
    <property type="entry name" value="PRTPISMRASEI"/>
</dbReference>
<evidence type="ECO:0000256" key="4">
    <source>
        <dbReference type="ARBA" id="ARBA00022842"/>
    </source>
</evidence>
<sequence length="773" mass="86914">MKLVIVESPGKIKKISSYLGNGYVVAASFGHVRDLPAKKDDLPEKYRSEPWANLGIDVNNKFRPYYVRSSSKSAQIQKLLDLSSKATEILLATDADREGEAISWHLLQLLKPKVPVHRMVFFEITQSAIQKALQNLRPLDLNLVGAQESRRCVDRLYGYEISPLLWKMGPRLSAGRVQSVALRMVAERELERIEFVPTAFISLDSLTEHGFTARLTHFQNQRVATGKDFDSKGKLRDGAYPFSKEEADGVAAQLKKHPLTLQKDEEKPFTQKPPAPFITSSMQQEASRKLGFSVKKSMEVAQKLYEAGYITYMRTDSPALSDEGTQGARAAVGQHYDAKLLPANPRVYASKNQNAQEAHEAIRPSGKVFRDLQQARKDLADDEYRLYELIYKRTLASQMIDAQGRQRVLTLNLDNHLFTASGKTYDELGFRTLYVEGKDEQEEEGEKLPQMQVGDLVKVKKTTVKNNKTQPPARYTEPKLVQTLEKAGIGRPSTYASILTNIETRGYIQRTKNTLHATWLGMAVVKFLTEKFPRFLDYTFTAEMEKQLDDIAEGKRTRLDYLTHFYFEEGGLSVELAAYRQQPHTETDFTPEILKEAGLRIRIQDGTPLLSMSGKAVKIPDSLKPDDLTPEKAQELLGSGETITVAAPAASAQKRTLGFHEGKEVVVGMGKYGPYLKVGEEFRKLKVHASAIPHLTLEKALQMAEAASSENSVLKELQHGRGKIQVRRNDRGMYLASGKNFAPLQEGTSLDDLTYQQASEMLKQHQDSRKKRA</sequence>
<name>A0ABQ2DBZ9_9DEIO</name>
<protein>
    <recommendedName>
        <fullName evidence="8">DNA topoisomerase 1</fullName>
        <ecNumber evidence="8">5.6.2.1</ecNumber>
    </recommendedName>
    <alternativeName>
        <fullName evidence="8">DNA topoisomerase I</fullName>
    </alternativeName>
</protein>
<feature type="site" description="Interaction with DNA" evidence="8">
    <location>
        <position position="166"/>
    </location>
</feature>
<feature type="active site" description="O-(5'-phospho-DNA)-tyrosine intermediate" evidence="8">
    <location>
        <position position="312"/>
    </location>
</feature>
<comment type="catalytic activity">
    <reaction evidence="1 8">
        <text>ATP-independent breakage of single-stranded DNA, followed by passage and rejoining.</text>
        <dbReference type="EC" id="5.6.2.1"/>
    </reaction>
</comment>
<dbReference type="InterPro" id="IPR005733">
    <property type="entry name" value="TopoI_bac-type"/>
</dbReference>
<dbReference type="CDD" id="cd03363">
    <property type="entry name" value="TOPRIM_TopoIA_TopoI"/>
    <property type="match status" value="1"/>
</dbReference>
<dbReference type="InterPro" id="IPR006171">
    <property type="entry name" value="TOPRIM_dom"/>
</dbReference>
<comment type="subunit">
    <text evidence="8">Monomer.</text>
</comment>
<keyword evidence="6 8" id="KW-0238">DNA-binding</keyword>
<feature type="site" description="Interaction with DNA" evidence="8">
    <location>
        <position position="150"/>
    </location>
</feature>
<evidence type="ECO:0000313" key="11">
    <source>
        <dbReference type="EMBL" id="GGJ52313.1"/>
    </source>
</evidence>
<dbReference type="HAMAP" id="MF_00952">
    <property type="entry name" value="Topoisom_1_prok"/>
    <property type="match status" value="1"/>
</dbReference>
<dbReference type="PROSITE" id="PS50880">
    <property type="entry name" value="TOPRIM"/>
    <property type="match status" value="1"/>
</dbReference>
<keyword evidence="5 8" id="KW-0799">Topoisomerase</keyword>
<reference evidence="12" key="1">
    <citation type="journal article" date="2019" name="Int. J. Syst. Evol. Microbiol.">
        <title>The Global Catalogue of Microorganisms (GCM) 10K type strain sequencing project: providing services to taxonomists for standard genome sequencing and annotation.</title>
        <authorList>
            <consortium name="The Broad Institute Genomics Platform"/>
            <consortium name="The Broad Institute Genome Sequencing Center for Infectious Disease"/>
            <person name="Wu L."/>
            <person name="Ma J."/>
        </authorList>
    </citation>
    <scope>NUCLEOTIDE SEQUENCE [LARGE SCALE GENOMIC DNA]</scope>
    <source>
        <strain evidence="12">JCM 14370</strain>
    </source>
</reference>
<dbReference type="InterPro" id="IPR013826">
    <property type="entry name" value="Topo_IA_cen_sub3"/>
</dbReference>
<dbReference type="Proteomes" id="UP000632222">
    <property type="component" value="Unassembled WGS sequence"/>
</dbReference>
<dbReference type="Pfam" id="PF13368">
    <property type="entry name" value="Toprim_C_rpt"/>
    <property type="match status" value="1"/>
</dbReference>
<dbReference type="InterPro" id="IPR013497">
    <property type="entry name" value="Topo_IA_cen"/>
</dbReference>
<dbReference type="EMBL" id="BMOD01000024">
    <property type="protein sequence ID" value="GGJ52313.1"/>
    <property type="molecule type" value="Genomic_DNA"/>
</dbReference>
<proteinExistence type="inferred from homology"/>
<evidence type="ECO:0000256" key="2">
    <source>
        <dbReference type="ARBA" id="ARBA00009446"/>
    </source>
</evidence>
<dbReference type="InterPro" id="IPR028612">
    <property type="entry name" value="Topoisom_1_IA"/>
</dbReference>
<comment type="function">
    <text evidence="8">Releases the supercoiling and torsional tension of DNA, which is introduced during the DNA replication and transcription, by transiently cleaving and rejoining one strand of the DNA duplex. Introduces a single-strand break via transesterification at a target site in duplex DNA. The scissile phosphodiester is attacked by the catalytic tyrosine of the enzyme, resulting in the formation of a DNA-(5'-phosphotyrosyl)-enzyme intermediate and the expulsion of a 3'-OH DNA strand. The free DNA strand then undergoes passage around the unbroken strand, thus removing DNA supercoils. Finally, in the religation step, the DNA 3'-OH attacks the covalent intermediate to expel the active-site tyrosine and restore the DNA phosphodiester backbone.</text>
</comment>